<dbReference type="OrthoDB" id="2883388at2"/>
<dbReference type="SUPFAM" id="SSF46689">
    <property type="entry name" value="Homeodomain-like"/>
    <property type="match status" value="1"/>
</dbReference>
<evidence type="ECO:0000259" key="1">
    <source>
        <dbReference type="PROSITE" id="PS50943"/>
    </source>
</evidence>
<protein>
    <submittedName>
        <fullName evidence="2">Helix-turn-helix of insertion element transposase</fullName>
    </submittedName>
</protein>
<dbReference type="RefSeq" id="WP_093231526.1">
    <property type="nucleotide sequence ID" value="NZ_FORR01000025.1"/>
</dbReference>
<dbReference type="InterPro" id="IPR024978">
    <property type="entry name" value="Homeodomain_phBC6A51-type"/>
</dbReference>
<dbReference type="InterPro" id="IPR009057">
    <property type="entry name" value="Homeodomain-like_sf"/>
</dbReference>
<feature type="domain" description="HTH cro/C1-type" evidence="1">
    <location>
        <begin position="7"/>
        <end position="37"/>
    </location>
</feature>
<dbReference type="AlphaFoldDB" id="A0A1I3UMJ1"/>
<dbReference type="EMBL" id="FORR01000025">
    <property type="protein sequence ID" value="SFJ83021.1"/>
    <property type="molecule type" value="Genomic_DNA"/>
</dbReference>
<dbReference type="Proteomes" id="UP000199545">
    <property type="component" value="Unassembled WGS sequence"/>
</dbReference>
<keyword evidence="3" id="KW-1185">Reference proteome</keyword>
<dbReference type="STRING" id="46223.SAMN05421852_12534"/>
<evidence type="ECO:0000313" key="3">
    <source>
        <dbReference type="Proteomes" id="UP000199545"/>
    </source>
</evidence>
<sequence length="121" mass="14177">MLSQKQIKAARLLAEGDLQQREIARQLNITPQTLSRWKQNEKFMELVEEFLNEIVQEQYSDIKRLSRKATKTLDKLLNARSEMVRYHVAKDILDRVGLKPIETPQNNNTNIMINIKGSRDQ</sequence>
<accession>A0A1I3UMJ1</accession>
<reference evidence="2 3" key="1">
    <citation type="submission" date="2016-10" db="EMBL/GenBank/DDBJ databases">
        <authorList>
            <person name="de Groot N.N."/>
        </authorList>
    </citation>
    <scope>NUCLEOTIDE SEQUENCE [LARGE SCALE GENOMIC DNA]</scope>
    <source>
        <strain evidence="2 3">DSM 44778</strain>
    </source>
</reference>
<dbReference type="Gene3D" id="1.10.10.60">
    <property type="entry name" value="Homeodomain-like"/>
    <property type="match status" value="1"/>
</dbReference>
<dbReference type="InterPro" id="IPR001387">
    <property type="entry name" value="Cro/C1-type_HTH"/>
</dbReference>
<dbReference type="PROSITE" id="PS50943">
    <property type="entry name" value="HTH_CROC1"/>
    <property type="match status" value="1"/>
</dbReference>
<dbReference type="Pfam" id="PF13022">
    <property type="entry name" value="HTH_Tnp_1_2"/>
    <property type="match status" value="1"/>
</dbReference>
<evidence type="ECO:0000313" key="2">
    <source>
        <dbReference type="EMBL" id="SFJ83021.1"/>
    </source>
</evidence>
<organism evidence="2 3">
    <name type="scientific">Thermoflavimicrobium dichotomicum</name>
    <dbReference type="NCBI Taxonomy" id="46223"/>
    <lineage>
        <taxon>Bacteria</taxon>
        <taxon>Bacillati</taxon>
        <taxon>Bacillota</taxon>
        <taxon>Bacilli</taxon>
        <taxon>Bacillales</taxon>
        <taxon>Thermoactinomycetaceae</taxon>
        <taxon>Thermoflavimicrobium</taxon>
    </lineage>
</organism>
<proteinExistence type="predicted"/>
<name>A0A1I3UMJ1_9BACL</name>
<gene>
    <name evidence="2" type="ORF">SAMN05421852_12534</name>
</gene>